<name>A0A3G2R417_9FIRM</name>
<organism evidence="1 2">
    <name type="scientific">Biomaibacter acetigenes</name>
    <dbReference type="NCBI Taxonomy" id="2316383"/>
    <lineage>
        <taxon>Bacteria</taxon>
        <taxon>Bacillati</taxon>
        <taxon>Bacillota</taxon>
        <taxon>Clostridia</taxon>
        <taxon>Thermosediminibacterales</taxon>
        <taxon>Tepidanaerobacteraceae</taxon>
        <taxon>Biomaibacter</taxon>
    </lineage>
</organism>
<sequence length="57" mass="6467">MKSINYIFGKELRVLNIGLEQFYLDLKGQGIKCVQLDWRPPASGDQETLDLLSKLLG</sequence>
<dbReference type="Proteomes" id="UP000280960">
    <property type="component" value="Chromosome"/>
</dbReference>
<reference evidence="1 2" key="1">
    <citation type="submission" date="2018-10" db="EMBL/GenBank/DDBJ databases">
        <authorList>
            <person name="Zhang X."/>
        </authorList>
    </citation>
    <scope>NUCLEOTIDE SEQUENCE [LARGE SCALE GENOMIC DNA]</scope>
    <source>
        <strain evidence="1 2">SK-G1</strain>
    </source>
</reference>
<dbReference type="Gene3D" id="3.40.50.720">
    <property type="entry name" value="NAD(P)-binding Rossmann-like Domain"/>
    <property type="match status" value="1"/>
</dbReference>
<dbReference type="KEGG" id="bacg:D2962_05765"/>
<protein>
    <submittedName>
        <fullName evidence="1">FdrA domain protein</fullName>
    </submittedName>
</protein>
<dbReference type="EMBL" id="CP033169">
    <property type="protein sequence ID" value="AYO30186.1"/>
    <property type="molecule type" value="Genomic_DNA"/>
</dbReference>
<gene>
    <name evidence="1" type="ORF">D2962_05765</name>
</gene>
<evidence type="ECO:0000313" key="1">
    <source>
        <dbReference type="EMBL" id="AYO30186.1"/>
    </source>
</evidence>
<dbReference type="AlphaFoldDB" id="A0A3G2R417"/>
<dbReference type="RefSeq" id="WP_120768867.1">
    <property type="nucleotide sequence ID" value="NZ_CP033169.1"/>
</dbReference>
<keyword evidence="2" id="KW-1185">Reference proteome</keyword>
<proteinExistence type="predicted"/>
<accession>A0A3G2R417</accession>
<evidence type="ECO:0000313" key="2">
    <source>
        <dbReference type="Proteomes" id="UP000280960"/>
    </source>
</evidence>